<dbReference type="InterPro" id="IPR038636">
    <property type="entry name" value="Wzi_sf"/>
</dbReference>
<evidence type="ECO:0000313" key="3">
    <source>
        <dbReference type="Proteomes" id="UP000002703"/>
    </source>
</evidence>
<dbReference type="OrthoDB" id="101884at2"/>
<dbReference type="PATRIC" id="fig|272943.9.peg.112"/>
<dbReference type="EnsemblBacteria" id="ABA81529">
    <property type="protein sequence ID" value="ABA81529"/>
    <property type="gene ID" value="RSP_4054"/>
</dbReference>
<keyword evidence="2" id="KW-0614">Plasmid</keyword>
<feature type="signal peptide" evidence="1">
    <location>
        <begin position="1"/>
        <end position="27"/>
    </location>
</feature>
<dbReference type="RefSeq" id="WP_011331336.1">
    <property type="nucleotide sequence ID" value="NC_007489.1"/>
</dbReference>
<sequence length="410" mass="43897">MRIGKNNPGGLLPAAFLALFMASSALAEPTASRIDFGVMTDPFLGQREILGWGDRGILRLSHGGATDDARYRIMISAEPDGEGLRLDGSFLERRFGSWTLGVGAIERHWSPSRHTSLILSGNARPFPSVYLSKTEPSAFASPLLAWIGPWDGEIFVGATSPDDHSHTGIVGARLTIRPFEGFEAELVRTAQWDRTSSSSALDGFFDALVGDTNEGDSASINQMAGLGLSYRLPEAVLPARVYLQAIGEDEAGGLPSCFMTLAGAEFEGTVAGAPTRVTLEGIDTRIGRSTNGFCGAGTAYANSKHPYVNFGTVMGAAIDGDGRAIEMRVSHRLAGGDWNWGIGHYVINDADLPDHRLSSERVSGVMAHIGLTRRFEAMTLEALVAYQGFELDRVGFGRGARIGVNLTRSF</sequence>
<evidence type="ECO:0000313" key="2">
    <source>
        <dbReference type="EMBL" id="ABA81529.1"/>
    </source>
</evidence>
<keyword evidence="1" id="KW-0732">Signal</keyword>
<reference evidence="3" key="1">
    <citation type="submission" date="2005-09" db="EMBL/GenBank/DDBJ databases">
        <title>Complete sequence of plasmid C of Rhodobacter sphaeroides 2.4.1.</title>
        <authorList>
            <person name="Copeland A."/>
            <person name="Lucas S."/>
            <person name="Lapidus A."/>
            <person name="Barry K."/>
            <person name="Detter J.C."/>
            <person name="Glavina T."/>
            <person name="Hammon N."/>
            <person name="Israni S."/>
            <person name="Pitluck S."/>
            <person name="Richardson P."/>
            <person name="Mackenzie C."/>
            <person name="Choudhary M."/>
            <person name="Larimer F."/>
            <person name="Hauser L.J."/>
            <person name="Land M."/>
            <person name="Donohue T.J."/>
            <person name="Kaplan S."/>
        </authorList>
    </citation>
    <scope>NUCLEOTIDE SEQUENCE [LARGE SCALE GENOMIC DNA]</scope>
    <source>
        <strain evidence="3">ATCC 17023 / DSM 158 / JCM 6121 / CCUG 31486 / LMG 2827 / NBRC 12203 / NCIMB 8253 / ATH 2.4.1.</strain>
        <plasmid evidence="3">pRS241c</plasmid>
    </source>
</reference>
<feature type="chain" id="PRO_5004225979" evidence="1">
    <location>
        <begin position="28"/>
        <end position="410"/>
    </location>
</feature>
<dbReference type="Gene3D" id="2.40.160.130">
    <property type="entry name" value="Capsule assembly protein Wzi"/>
    <property type="match status" value="1"/>
</dbReference>
<geneLocation type="plasmid" evidence="3">
    <name>pRS241c</name>
</geneLocation>
<dbReference type="InterPro" id="IPR026950">
    <property type="entry name" value="Caps_assemb_Wzi"/>
</dbReference>
<accession>Q3IVA5</accession>
<dbReference type="KEGG" id="rsp:RSP_4054"/>
<organism evidence="2 3">
    <name type="scientific">Cereibacter sphaeroides (strain ATCC 17023 / DSM 158 / JCM 6121 / CCUG 31486 / LMG 2827 / NBRC 12203 / NCIMB 8253 / ATH 2.4.1.)</name>
    <name type="common">Rhodobacter sphaeroides</name>
    <dbReference type="NCBI Taxonomy" id="272943"/>
    <lineage>
        <taxon>Bacteria</taxon>
        <taxon>Pseudomonadati</taxon>
        <taxon>Pseudomonadota</taxon>
        <taxon>Alphaproteobacteria</taxon>
        <taxon>Rhodobacterales</taxon>
        <taxon>Paracoccaceae</taxon>
        <taxon>Cereibacter</taxon>
    </lineage>
</organism>
<dbReference type="Pfam" id="PF14052">
    <property type="entry name" value="Caps_assemb_Wzi"/>
    <property type="match status" value="1"/>
</dbReference>
<dbReference type="GeneID" id="3711924"/>
<evidence type="ECO:0000256" key="1">
    <source>
        <dbReference type="SAM" id="SignalP"/>
    </source>
</evidence>
<name>Q3IVA5_CERS4</name>
<dbReference type="EMBL" id="CP000146">
    <property type="protein sequence ID" value="ABA81529.1"/>
    <property type="molecule type" value="Genomic_DNA"/>
</dbReference>
<gene>
    <name evidence="2" type="ORF">RSP_4054</name>
</gene>
<proteinExistence type="predicted"/>
<protein>
    <submittedName>
        <fullName evidence="2">Aldo/keto reductase</fullName>
    </submittedName>
</protein>
<dbReference type="Proteomes" id="UP000002703">
    <property type="component" value="Plasmid C"/>
</dbReference>
<keyword evidence="3" id="KW-1185">Reference proteome</keyword>
<dbReference type="AlphaFoldDB" id="Q3IVA5"/>